<reference evidence="1" key="1">
    <citation type="journal article" date="2020" name="Nature">
        <title>Giant virus diversity and host interactions through global metagenomics.</title>
        <authorList>
            <person name="Schulz F."/>
            <person name="Roux S."/>
            <person name="Paez-Espino D."/>
            <person name="Jungbluth S."/>
            <person name="Walsh D.A."/>
            <person name="Denef V.J."/>
            <person name="McMahon K.D."/>
            <person name="Konstantinidis K.T."/>
            <person name="Eloe-Fadrosh E.A."/>
            <person name="Kyrpides N.C."/>
            <person name="Woyke T."/>
        </authorList>
    </citation>
    <scope>NUCLEOTIDE SEQUENCE</scope>
    <source>
        <strain evidence="1">GVMAG-M-3300023179-63</strain>
    </source>
</reference>
<accession>A0A6C0H421</accession>
<dbReference type="Gene3D" id="3.40.50.11350">
    <property type="match status" value="1"/>
</dbReference>
<dbReference type="EMBL" id="MN739866">
    <property type="protein sequence ID" value="QHT75284.1"/>
    <property type="molecule type" value="Genomic_DNA"/>
</dbReference>
<name>A0A6C0H421_9ZZZZ</name>
<dbReference type="AlphaFoldDB" id="A0A6C0H421"/>
<evidence type="ECO:0008006" key="2">
    <source>
        <dbReference type="Google" id="ProtNLM"/>
    </source>
</evidence>
<organism evidence="1">
    <name type="scientific">viral metagenome</name>
    <dbReference type="NCBI Taxonomy" id="1070528"/>
    <lineage>
        <taxon>unclassified sequences</taxon>
        <taxon>metagenomes</taxon>
        <taxon>organismal metagenomes</taxon>
    </lineage>
</organism>
<sequence length="313" mass="36659">MLWYENIKPDFVYPNISTMLNNNSNIFTDECIIFFINGDTGFGSQLTLLTQYSLYLKKINTKIHCLGHFSKNLNNFKYHDTNYNNSFFLYFKYLKNISENIKYYFVNETLVLSDDKYPFIIPQSIDGLNVDDIEINKQHSNYFKENFELIIGNNIIRNINDIKMKTNLPLIGIHLRSKVQLMAHNYGRDSNIEVKLLKIKKTLDMKYINYNIFLITDVTNYINIVGTIFSNVKVYYNNSISRISNDTGEKISVNNQYCDSVINLQQYCGFKLGSDILYDCLALIHCDYYYVSVTNIAYITSYINKKNNGIHFN</sequence>
<evidence type="ECO:0000313" key="1">
    <source>
        <dbReference type="EMBL" id="QHT75284.1"/>
    </source>
</evidence>
<protein>
    <recommendedName>
        <fullName evidence="2">GDP-fucose protein O-fucosyltransferase</fullName>
    </recommendedName>
</protein>
<proteinExistence type="predicted"/>